<sequence length="105" mass="11436">MVIVEIATLITRHTGELGIAARFGGEEFTILLHNHGLKKGLDFAEELRHLVRAIRVNTHKGQIRVTASFGVAEVWDIPDIDLTIKLADQALLAAKANGRNQVCAG</sequence>
<reference evidence="4 5" key="1">
    <citation type="submission" date="2023-01" db="EMBL/GenBank/DDBJ databases">
        <title>Psychrosphaera sp. nov., isolated from marine algae.</title>
        <authorList>
            <person name="Bayburt H."/>
            <person name="Choi B.J."/>
            <person name="Kim J.M."/>
            <person name="Choi D.G."/>
            <person name="Jeon C.O."/>
        </authorList>
    </citation>
    <scope>NUCLEOTIDE SEQUENCE [LARGE SCALE GENOMIC DNA]</scope>
    <source>
        <strain evidence="4 5">G1-22</strain>
    </source>
</reference>
<dbReference type="CDD" id="cd01949">
    <property type="entry name" value="GGDEF"/>
    <property type="match status" value="1"/>
</dbReference>
<gene>
    <name evidence="4" type="ORF">PN838_18110</name>
</gene>
<evidence type="ECO:0000256" key="1">
    <source>
        <dbReference type="ARBA" id="ARBA00012528"/>
    </source>
</evidence>
<dbReference type="InterPro" id="IPR050469">
    <property type="entry name" value="Diguanylate_Cyclase"/>
</dbReference>
<dbReference type="Pfam" id="PF00990">
    <property type="entry name" value="GGDEF"/>
    <property type="match status" value="1"/>
</dbReference>
<proteinExistence type="predicted"/>
<dbReference type="InterPro" id="IPR029787">
    <property type="entry name" value="Nucleotide_cyclase"/>
</dbReference>
<dbReference type="NCBIfam" id="TIGR00254">
    <property type="entry name" value="GGDEF"/>
    <property type="match status" value="1"/>
</dbReference>
<dbReference type="InterPro" id="IPR043128">
    <property type="entry name" value="Rev_trsase/Diguanyl_cyclase"/>
</dbReference>
<feature type="domain" description="GGDEF" evidence="3">
    <location>
        <begin position="1"/>
        <end position="105"/>
    </location>
</feature>
<dbReference type="Gene3D" id="3.30.70.270">
    <property type="match status" value="1"/>
</dbReference>
<dbReference type="SUPFAM" id="SSF55073">
    <property type="entry name" value="Nucleotide cyclase"/>
    <property type="match status" value="1"/>
</dbReference>
<comment type="caution">
    <text evidence="4">The sequence shown here is derived from an EMBL/GenBank/DDBJ whole genome shotgun (WGS) entry which is preliminary data.</text>
</comment>
<dbReference type="EMBL" id="JAQOMS010000002">
    <property type="protein sequence ID" value="MDC2890318.1"/>
    <property type="molecule type" value="Genomic_DNA"/>
</dbReference>
<evidence type="ECO:0000256" key="2">
    <source>
        <dbReference type="ARBA" id="ARBA00034247"/>
    </source>
</evidence>
<dbReference type="SMART" id="SM00267">
    <property type="entry name" value="GGDEF"/>
    <property type="match status" value="1"/>
</dbReference>
<dbReference type="PANTHER" id="PTHR45138">
    <property type="entry name" value="REGULATORY COMPONENTS OF SENSORY TRANSDUCTION SYSTEM"/>
    <property type="match status" value="1"/>
</dbReference>
<dbReference type="PROSITE" id="PS50887">
    <property type="entry name" value="GGDEF"/>
    <property type="match status" value="1"/>
</dbReference>
<evidence type="ECO:0000259" key="3">
    <source>
        <dbReference type="PROSITE" id="PS50887"/>
    </source>
</evidence>
<keyword evidence="5" id="KW-1185">Reference proteome</keyword>
<evidence type="ECO:0000313" key="5">
    <source>
        <dbReference type="Proteomes" id="UP001528411"/>
    </source>
</evidence>
<name>A0ABT5FFM4_9GAMM</name>
<dbReference type="InterPro" id="IPR000160">
    <property type="entry name" value="GGDEF_dom"/>
</dbReference>
<dbReference type="PANTHER" id="PTHR45138:SF9">
    <property type="entry name" value="DIGUANYLATE CYCLASE DGCM-RELATED"/>
    <property type="match status" value="1"/>
</dbReference>
<evidence type="ECO:0000313" key="4">
    <source>
        <dbReference type="EMBL" id="MDC2890318.1"/>
    </source>
</evidence>
<organism evidence="4 5">
    <name type="scientific">Psychrosphaera algicola</name>
    <dbReference type="NCBI Taxonomy" id="3023714"/>
    <lineage>
        <taxon>Bacteria</taxon>
        <taxon>Pseudomonadati</taxon>
        <taxon>Pseudomonadota</taxon>
        <taxon>Gammaproteobacteria</taxon>
        <taxon>Alteromonadales</taxon>
        <taxon>Pseudoalteromonadaceae</taxon>
        <taxon>Psychrosphaera</taxon>
    </lineage>
</organism>
<accession>A0ABT5FFM4</accession>
<comment type="catalytic activity">
    <reaction evidence="2">
        <text>2 GTP = 3',3'-c-di-GMP + 2 diphosphate</text>
        <dbReference type="Rhea" id="RHEA:24898"/>
        <dbReference type="ChEBI" id="CHEBI:33019"/>
        <dbReference type="ChEBI" id="CHEBI:37565"/>
        <dbReference type="ChEBI" id="CHEBI:58805"/>
        <dbReference type="EC" id="2.7.7.65"/>
    </reaction>
</comment>
<dbReference type="Proteomes" id="UP001528411">
    <property type="component" value="Unassembled WGS sequence"/>
</dbReference>
<dbReference type="EC" id="2.7.7.65" evidence="1"/>
<protein>
    <recommendedName>
        <fullName evidence="1">diguanylate cyclase</fullName>
        <ecNumber evidence="1">2.7.7.65</ecNumber>
    </recommendedName>
</protein>